<keyword evidence="3" id="KW-1185">Reference proteome</keyword>
<dbReference type="Proteomes" id="UP000286246">
    <property type="component" value="Unassembled WGS sequence"/>
</dbReference>
<gene>
    <name evidence="2" type="ORF">DFQ12_1975</name>
</gene>
<name>A0A420BK70_SPHD1</name>
<protein>
    <submittedName>
        <fullName evidence="2">Endo-alpha-N-acetylgalactosaminidase-like protein</fullName>
    </submittedName>
</protein>
<dbReference type="Gene3D" id="3.20.20.80">
    <property type="entry name" value="Glycosidases"/>
    <property type="match status" value="1"/>
</dbReference>
<dbReference type="AlphaFoldDB" id="A0A420BK70"/>
<dbReference type="InterPro" id="IPR025706">
    <property type="entry name" value="Endoa_GalNAc"/>
</dbReference>
<dbReference type="InterPro" id="IPR040502">
    <property type="entry name" value="GH101_dom-6"/>
</dbReference>
<sequence length="682" mass="78494">MNRNSYATITMNFASGGQYPFLRQLDNIKKFYLATDGYPQVIELKGYQSEGHDSGHPDYAGNYNQRAGGYRQLKALTRLAKNYNTAIGVHINHSEAYPEAKAYSNRIMTDVPGWSWLDQAYLINKKQDILDGTFQKRIQMLKNELPDLAFVYLDTYREERSIAHYTANLFNQMKWGIWTEEPNIFFSSASWTHYIPDSKSLISRFVLHQNRDGFAQHPLLMAGYDRGASIGFMGWQKGKDFNQVLRNFFTLQLPYRYMMHSPLKTIDENRAIFDNGLHCFVANGQHTMEKEGKTLKKGNTIFIPWDPIKEDKIYFYSDTNLSSTWQLPASWRGLKTIFLYKLTAKGKYLIEQSPVNTTNNSITLQPSAGQGYVIYKRPATPEPPMKWGEGSGIDNPGFDNDLEGWATTNTSASVKTLSYGQDVLQLSKESEIRQQLPVEKGRYYDISVWVQVNGHGKATLKAGNQEIYINESTVKNFFDNTDRYNSYFQRMKVTLKAESEELPLLLSFKSASDSSSAYFDDVRIVQKQIPFTKEDKTYYREDFEEIDEGWGPFIPSQSSAFKTHLSERHTLYTDDNIAGRYALKTWNERDGEVYRTSPTIIQLKPGKQYKLSFDYNSSTDGVYQVVVQSNKDKKEVLRQKLNGVGHFAQFFNVEQSDDYYITIVKSGNGTFILDNFELIEED</sequence>
<dbReference type="InterPro" id="IPR049314">
    <property type="entry name" value="GH101_dom-5"/>
</dbReference>
<evidence type="ECO:0000313" key="2">
    <source>
        <dbReference type="EMBL" id="RKE57099.1"/>
    </source>
</evidence>
<dbReference type="GO" id="GO:0033926">
    <property type="term" value="F:endo-alpha-N-acetylgalactosaminidase activity"/>
    <property type="evidence" value="ECO:0007669"/>
    <property type="project" value="InterPro"/>
</dbReference>
<reference evidence="2 3" key="1">
    <citation type="submission" date="2018-09" db="EMBL/GenBank/DDBJ databases">
        <title>Genomic Encyclopedia of Type Strains, Phase III (KMG-III): the genomes of soil and plant-associated and newly described type strains.</title>
        <authorList>
            <person name="Whitman W."/>
        </authorList>
    </citation>
    <scope>NUCLEOTIDE SEQUENCE [LARGE SCALE GENOMIC DNA]</scope>
    <source>
        <strain evidence="2 3">CECT 7938</strain>
    </source>
</reference>
<comment type="caution">
    <text evidence="2">The sequence shown here is derived from an EMBL/GenBank/DDBJ whole genome shotgun (WGS) entry which is preliminary data.</text>
</comment>
<dbReference type="InterPro" id="IPR013780">
    <property type="entry name" value="Glyco_hydro_b"/>
</dbReference>
<dbReference type="Gene3D" id="2.60.120.260">
    <property type="entry name" value="Galactose-binding domain-like"/>
    <property type="match status" value="2"/>
</dbReference>
<dbReference type="Pfam" id="PF17974">
    <property type="entry name" value="GalBD_like"/>
    <property type="match status" value="1"/>
</dbReference>
<accession>A0A420BK70</accession>
<organism evidence="2 3">
    <name type="scientific">Sphingobacterium detergens</name>
    <dbReference type="NCBI Taxonomy" id="1145106"/>
    <lineage>
        <taxon>Bacteria</taxon>
        <taxon>Pseudomonadati</taxon>
        <taxon>Bacteroidota</taxon>
        <taxon>Sphingobacteriia</taxon>
        <taxon>Sphingobacteriales</taxon>
        <taxon>Sphingobacteriaceae</taxon>
        <taxon>Sphingobacterium</taxon>
    </lineage>
</organism>
<dbReference type="Pfam" id="PF21466">
    <property type="entry name" value="GH101_dom-5"/>
    <property type="match status" value="1"/>
</dbReference>
<dbReference type="EMBL" id="RAPY01000001">
    <property type="protein sequence ID" value="RKE57099.1"/>
    <property type="molecule type" value="Genomic_DNA"/>
</dbReference>
<dbReference type="PROSITE" id="PS01159">
    <property type="entry name" value="WW_DOMAIN_1"/>
    <property type="match status" value="1"/>
</dbReference>
<evidence type="ECO:0000259" key="1">
    <source>
        <dbReference type="PROSITE" id="PS01159"/>
    </source>
</evidence>
<proteinExistence type="predicted"/>
<dbReference type="InterPro" id="IPR001202">
    <property type="entry name" value="WW_dom"/>
</dbReference>
<dbReference type="Gene3D" id="2.60.40.1180">
    <property type="entry name" value="Golgi alpha-mannosidase II"/>
    <property type="match status" value="1"/>
</dbReference>
<dbReference type="InterPro" id="IPR035364">
    <property type="entry name" value="Beta_sandwich_GH101"/>
</dbReference>
<dbReference type="Pfam" id="PF12905">
    <property type="entry name" value="Glyco_hydro_101"/>
    <property type="match status" value="1"/>
</dbReference>
<dbReference type="Pfam" id="PF17451">
    <property type="entry name" value="Glyco_hyd_101C"/>
    <property type="match status" value="1"/>
</dbReference>
<feature type="domain" description="WW" evidence="1">
    <location>
        <begin position="305"/>
        <end position="328"/>
    </location>
</feature>
<evidence type="ECO:0000313" key="3">
    <source>
        <dbReference type="Proteomes" id="UP000286246"/>
    </source>
</evidence>